<protein>
    <submittedName>
        <fullName evidence="1">Uncharacterized protein</fullName>
    </submittedName>
</protein>
<dbReference type="AlphaFoldDB" id="A0A4S8J7M3"/>
<comment type="caution">
    <text evidence="1">The sequence shown here is derived from an EMBL/GenBank/DDBJ whole genome shotgun (WGS) entry which is preliminary data.</text>
</comment>
<dbReference type="EMBL" id="PYDT01000006">
    <property type="protein sequence ID" value="THU57179.1"/>
    <property type="molecule type" value="Genomic_DNA"/>
</dbReference>
<sequence>MVQLSFTSASNLSYLCLSAFVRYYGLRCFLFLDKLIEESKRVREGYIDQLNHSFCSLSVFMISFFMGRWLTRAVTTRYGVNSSKHYDKRILRN</sequence>
<dbReference type="Pfam" id="PF12056">
    <property type="entry name" value="DUF3537"/>
    <property type="match status" value="1"/>
</dbReference>
<reference evidence="1 2" key="1">
    <citation type="journal article" date="2019" name="Nat. Plants">
        <title>Genome sequencing of Musa balbisiana reveals subgenome evolution and function divergence in polyploid bananas.</title>
        <authorList>
            <person name="Yao X."/>
        </authorList>
    </citation>
    <scope>NUCLEOTIDE SEQUENCE [LARGE SCALE GENOMIC DNA]</scope>
    <source>
        <strain evidence="2">cv. DH-PKW</strain>
        <tissue evidence="1">Leaves</tissue>
    </source>
</reference>
<evidence type="ECO:0000313" key="2">
    <source>
        <dbReference type="Proteomes" id="UP000317650"/>
    </source>
</evidence>
<keyword evidence="2" id="KW-1185">Reference proteome</keyword>
<evidence type="ECO:0000313" key="1">
    <source>
        <dbReference type="EMBL" id="THU57179.1"/>
    </source>
</evidence>
<accession>A0A4S8J7M3</accession>
<dbReference type="InterPro" id="IPR021924">
    <property type="entry name" value="DUF3537"/>
</dbReference>
<name>A0A4S8J7M3_MUSBA</name>
<proteinExistence type="predicted"/>
<dbReference type="PANTHER" id="PTHR31963">
    <property type="entry name" value="RAS GUANINE NUCLEOTIDE EXCHANGE FACTOR K"/>
    <property type="match status" value="1"/>
</dbReference>
<organism evidence="1 2">
    <name type="scientific">Musa balbisiana</name>
    <name type="common">Banana</name>
    <dbReference type="NCBI Taxonomy" id="52838"/>
    <lineage>
        <taxon>Eukaryota</taxon>
        <taxon>Viridiplantae</taxon>
        <taxon>Streptophyta</taxon>
        <taxon>Embryophyta</taxon>
        <taxon>Tracheophyta</taxon>
        <taxon>Spermatophyta</taxon>
        <taxon>Magnoliopsida</taxon>
        <taxon>Liliopsida</taxon>
        <taxon>Zingiberales</taxon>
        <taxon>Musaceae</taxon>
        <taxon>Musa</taxon>
    </lineage>
</organism>
<dbReference type="STRING" id="52838.A0A4S8J7M3"/>
<gene>
    <name evidence="1" type="ORF">C4D60_Mb03t00780</name>
</gene>
<dbReference type="Proteomes" id="UP000317650">
    <property type="component" value="Chromosome 3"/>
</dbReference>
<dbReference type="PANTHER" id="PTHR31963:SF29">
    <property type="entry name" value="OS02G0566400 PROTEIN"/>
    <property type="match status" value="1"/>
</dbReference>